<dbReference type="InterPro" id="IPR039426">
    <property type="entry name" value="TonB-dep_rcpt-like"/>
</dbReference>
<dbReference type="PANTHER" id="PTHR30069:SF29">
    <property type="entry name" value="HEMOGLOBIN AND HEMOGLOBIN-HAPTOGLOBIN-BINDING PROTEIN 1-RELATED"/>
    <property type="match status" value="1"/>
</dbReference>
<comment type="similarity">
    <text evidence="8">Belongs to the TonB-dependent receptor family.</text>
</comment>
<dbReference type="Pfam" id="PF07715">
    <property type="entry name" value="Plug"/>
    <property type="match status" value="1"/>
</dbReference>
<evidence type="ECO:0000256" key="9">
    <source>
        <dbReference type="SAM" id="SignalP"/>
    </source>
</evidence>
<keyword evidence="12" id="KW-1185">Reference proteome</keyword>
<evidence type="ECO:0000259" key="10">
    <source>
        <dbReference type="Pfam" id="PF07715"/>
    </source>
</evidence>
<comment type="subcellular location">
    <subcellularLocation>
        <location evidence="1 8">Cell outer membrane</location>
        <topology evidence="1 8">Multi-pass membrane protein</topology>
    </subcellularLocation>
</comment>
<evidence type="ECO:0000256" key="7">
    <source>
        <dbReference type="ARBA" id="ARBA00023237"/>
    </source>
</evidence>
<dbReference type="InterPro" id="IPR008969">
    <property type="entry name" value="CarboxyPept-like_regulatory"/>
</dbReference>
<keyword evidence="2 8" id="KW-0813">Transport</keyword>
<evidence type="ECO:0000313" key="11">
    <source>
        <dbReference type="EMBL" id="MDN4166092.1"/>
    </source>
</evidence>
<dbReference type="SUPFAM" id="SSF49464">
    <property type="entry name" value="Carboxypeptidase regulatory domain-like"/>
    <property type="match status" value="1"/>
</dbReference>
<evidence type="ECO:0000256" key="8">
    <source>
        <dbReference type="PROSITE-ProRule" id="PRU01360"/>
    </source>
</evidence>
<gene>
    <name evidence="11" type="ORF">QWY31_11300</name>
</gene>
<accession>A0ABT8F6J2</accession>
<dbReference type="Proteomes" id="UP001168552">
    <property type="component" value="Unassembled WGS sequence"/>
</dbReference>
<evidence type="ECO:0000256" key="3">
    <source>
        <dbReference type="ARBA" id="ARBA00022452"/>
    </source>
</evidence>
<keyword evidence="3 8" id="KW-1134">Transmembrane beta strand</keyword>
<dbReference type="Gene3D" id="2.170.130.10">
    <property type="entry name" value="TonB-dependent receptor, plug domain"/>
    <property type="match status" value="1"/>
</dbReference>
<dbReference type="InterPro" id="IPR037066">
    <property type="entry name" value="Plug_dom_sf"/>
</dbReference>
<evidence type="ECO:0000256" key="4">
    <source>
        <dbReference type="ARBA" id="ARBA00022692"/>
    </source>
</evidence>
<name>A0ABT8F6J2_9BACT</name>
<keyword evidence="5 9" id="KW-0732">Signal</keyword>
<evidence type="ECO:0000256" key="5">
    <source>
        <dbReference type="ARBA" id="ARBA00022729"/>
    </source>
</evidence>
<dbReference type="PANTHER" id="PTHR30069">
    <property type="entry name" value="TONB-DEPENDENT OUTER MEMBRANE RECEPTOR"/>
    <property type="match status" value="1"/>
</dbReference>
<dbReference type="RefSeq" id="WP_320004626.1">
    <property type="nucleotide sequence ID" value="NZ_JAUHJS010000005.1"/>
</dbReference>
<evidence type="ECO:0000256" key="1">
    <source>
        <dbReference type="ARBA" id="ARBA00004571"/>
    </source>
</evidence>
<proteinExistence type="inferred from homology"/>
<keyword evidence="6 8" id="KW-0472">Membrane</keyword>
<dbReference type="SUPFAM" id="SSF56935">
    <property type="entry name" value="Porins"/>
    <property type="match status" value="1"/>
</dbReference>
<sequence>MKTKPILLILLLSVFARVVHAQEAHTGEEIRFNTLQPTLKEVLNAIEAKTDFSFSYNPDILPLEKKVILSDESLKVSEILKLISDNFNLSYTTKGNIIFLKKRLDKEGGRVFIHGYLRDGQSGENLIGGTVYCPTSSTGALSNYYGHYTLQVKAGEQVQLIYSYVGYQSQMVAFDAIGDTLLNISLYPQQLDEVTVTASKLESIQEKVQMSAIDVPMELIRSMPVLLGETDILKALQLLPGVKSGTEGTSGMYVRGGSPDQNLILLDGVPVYNASHLFGFFSVFNDDAVNHVELLKGGFPARYGGRLSSVLNVNMKEGNNQRFQGGGAIGLISSKLYVEGPIAKGKGSYMVSGRRTYADVVSRPFMKRSLGEDKLGYYFYDFNAKANYHLSPKDRVYVSVYLGNDEFYSKQNSSVVINNSTYNNTFDYGFKWGNKTAVLRWNHLFSPSLFANTSITYSNYDFSLVNKSKSHRETSDGNAKELYGLNRYQSGIEDYAAKIDFEYNPSNTHSIKFGTNITQHLFSPGATSIQSNQEIDTTFGESTTKAIEAQLYVEDEFELGSRLKSNIGLHSSYFLVNGRQYPSLQPRFSSRYLINSSVSLKASYATMVQYIHLLTNSGIGLPTDLWVPSTKNIEPQQSWQAAFGAAFELNKDYEFSVESYYKEMDGVIEYKEGANFLEPTENWEAKVEAGWGDSYGVEFFLQKKEGRLNGWLGYTLAYANRRFNSINSGKPYPFRYDVRHDISFVGNYKVNSRFEVSSAFVYKTGIAVTLPIARYETDGVSIDYYGGRNAYRMPNYHRMDFNAIWKKEKKWGERAWVVSVYNIYNNRNPFFIEKEYSEEEGRSYKKVTIFTFLPSVSYQFSF</sequence>
<keyword evidence="11" id="KW-0675">Receptor</keyword>
<feature type="signal peptide" evidence="9">
    <location>
        <begin position="1"/>
        <end position="21"/>
    </location>
</feature>
<dbReference type="PROSITE" id="PS52016">
    <property type="entry name" value="TONB_DEPENDENT_REC_3"/>
    <property type="match status" value="1"/>
</dbReference>
<evidence type="ECO:0000256" key="6">
    <source>
        <dbReference type="ARBA" id="ARBA00023136"/>
    </source>
</evidence>
<dbReference type="EMBL" id="JAUHJS010000005">
    <property type="protein sequence ID" value="MDN4166092.1"/>
    <property type="molecule type" value="Genomic_DNA"/>
</dbReference>
<protein>
    <submittedName>
        <fullName evidence="11">TonB-dependent receptor plug domain-containing protein</fullName>
    </submittedName>
</protein>
<comment type="caution">
    <text evidence="11">The sequence shown here is derived from an EMBL/GenBank/DDBJ whole genome shotgun (WGS) entry which is preliminary data.</text>
</comment>
<organism evidence="11 12">
    <name type="scientific">Shiella aurantiaca</name>
    <dbReference type="NCBI Taxonomy" id="3058365"/>
    <lineage>
        <taxon>Bacteria</taxon>
        <taxon>Pseudomonadati</taxon>
        <taxon>Bacteroidota</taxon>
        <taxon>Cytophagia</taxon>
        <taxon>Cytophagales</taxon>
        <taxon>Shiellaceae</taxon>
        <taxon>Shiella</taxon>
    </lineage>
</organism>
<evidence type="ECO:0000313" key="12">
    <source>
        <dbReference type="Proteomes" id="UP001168552"/>
    </source>
</evidence>
<keyword evidence="4 8" id="KW-0812">Transmembrane</keyword>
<dbReference type="InterPro" id="IPR012910">
    <property type="entry name" value="Plug_dom"/>
</dbReference>
<dbReference type="InterPro" id="IPR036942">
    <property type="entry name" value="Beta-barrel_TonB_sf"/>
</dbReference>
<dbReference type="Pfam" id="PF13715">
    <property type="entry name" value="CarbopepD_reg_2"/>
    <property type="match status" value="1"/>
</dbReference>
<reference evidence="11" key="1">
    <citation type="submission" date="2023-06" db="EMBL/GenBank/DDBJ databases">
        <title>Cytophagales bacterium Strain LB-30, isolated from soil.</title>
        <authorList>
            <person name="Liu B."/>
        </authorList>
    </citation>
    <scope>NUCLEOTIDE SEQUENCE</scope>
    <source>
        <strain evidence="11">LB-30</strain>
    </source>
</reference>
<dbReference type="Gene3D" id="2.40.170.20">
    <property type="entry name" value="TonB-dependent receptor, beta-barrel domain"/>
    <property type="match status" value="1"/>
</dbReference>
<evidence type="ECO:0000256" key="2">
    <source>
        <dbReference type="ARBA" id="ARBA00022448"/>
    </source>
</evidence>
<keyword evidence="7 8" id="KW-0998">Cell outer membrane</keyword>
<feature type="chain" id="PRO_5046548899" evidence="9">
    <location>
        <begin position="22"/>
        <end position="862"/>
    </location>
</feature>
<feature type="domain" description="TonB-dependent receptor plug" evidence="10">
    <location>
        <begin position="228"/>
        <end position="306"/>
    </location>
</feature>